<dbReference type="AlphaFoldDB" id="A0AAJ0UI71"/>
<dbReference type="InterPro" id="IPR009057">
    <property type="entry name" value="Homeodomain-like_sf"/>
</dbReference>
<dbReference type="InterPro" id="IPR036388">
    <property type="entry name" value="WH-like_DNA-bd_sf"/>
</dbReference>
<protein>
    <recommendedName>
        <fullName evidence="3">DUF433 domain-containing protein</fullName>
    </recommendedName>
</protein>
<dbReference type="PANTHER" id="PTHR34849:SF3">
    <property type="entry name" value="SSR2962 PROTEIN"/>
    <property type="match status" value="1"/>
</dbReference>
<evidence type="ECO:0000313" key="1">
    <source>
        <dbReference type="EMBL" id="MBK5931954.1"/>
    </source>
</evidence>
<reference evidence="1" key="2">
    <citation type="journal article" date="2020" name="Microorganisms">
        <title>Osmotic Adaptation and Compatible Solute Biosynthesis of Phototrophic Bacteria as Revealed from Genome Analyses.</title>
        <authorList>
            <person name="Imhoff J.F."/>
            <person name="Rahn T."/>
            <person name="Kunzel S."/>
            <person name="Keller A."/>
            <person name="Neulinger S.C."/>
        </authorList>
    </citation>
    <scope>NUCLEOTIDE SEQUENCE</scope>
    <source>
        <strain evidence="1">DSM 4395</strain>
    </source>
</reference>
<dbReference type="PANTHER" id="PTHR34849">
    <property type="entry name" value="SSL5025 PROTEIN"/>
    <property type="match status" value="1"/>
</dbReference>
<evidence type="ECO:0008006" key="3">
    <source>
        <dbReference type="Google" id="ProtNLM"/>
    </source>
</evidence>
<proteinExistence type="predicted"/>
<dbReference type="EMBL" id="NHSF01000073">
    <property type="protein sequence ID" value="MBK5931954.1"/>
    <property type="molecule type" value="Genomic_DNA"/>
</dbReference>
<organism evidence="1 2">
    <name type="scientific">Halochromatium salexigens</name>
    <name type="common">Chromatium salexigens</name>
    <dbReference type="NCBI Taxonomy" id="49447"/>
    <lineage>
        <taxon>Bacteria</taxon>
        <taxon>Pseudomonadati</taxon>
        <taxon>Pseudomonadota</taxon>
        <taxon>Gammaproteobacteria</taxon>
        <taxon>Chromatiales</taxon>
        <taxon>Chromatiaceae</taxon>
        <taxon>Halochromatium</taxon>
    </lineage>
</organism>
<keyword evidence="2" id="KW-1185">Reference proteome</keyword>
<dbReference type="SUPFAM" id="SSF46689">
    <property type="entry name" value="Homeodomain-like"/>
    <property type="match status" value="1"/>
</dbReference>
<comment type="caution">
    <text evidence="1">The sequence shown here is derived from an EMBL/GenBank/DDBJ whole genome shotgun (WGS) entry which is preliminary data.</text>
</comment>
<accession>A0AAJ0UI71</accession>
<gene>
    <name evidence="1" type="ORF">CCR82_15800</name>
</gene>
<sequence length="88" mass="9635">MATQLDRITLDPAVMGGKPCIRGLRVTVGTLLGLMATGVSRERILAAYPYLEPEDLDAALADAAWQLEEREEDLTAARRVTTALLRRP</sequence>
<name>A0AAJ0UI71_HALSE</name>
<dbReference type="Pfam" id="PF04255">
    <property type="entry name" value="DUF433"/>
    <property type="match status" value="1"/>
</dbReference>
<dbReference type="Proteomes" id="UP001296967">
    <property type="component" value="Unassembled WGS sequence"/>
</dbReference>
<dbReference type="InterPro" id="IPR007367">
    <property type="entry name" value="DUF433"/>
</dbReference>
<reference evidence="1" key="1">
    <citation type="submission" date="2017-05" db="EMBL/GenBank/DDBJ databases">
        <authorList>
            <person name="Imhoff J.F."/>
            <person name="Rahn T."/>
            <person name="Kuenzel S."/>
            <person name="Neulinger S.C."/>
        </authorList>
    </citation>
    <scope>NUCLEOTIDE SEQUENCE</scope>
    <source>
        <strain evidence="1">DSM 4395</strain>
    </source>
</reference>
<evidence type="ECO:0000313" key="2">
    <source>
        <dbReference type="Proteomes" id="UP001296967"/>
    </source>
</evidence>
<dbReference type="Gene3D" id="1.10.10.10">
    <property type="entry name" value="Winged helix-like DNA-binding domain superfamily/Winged helix DNA-binding domain"/>
    <property type="match status" value="1"/>
</dbReference>